<organism evidence="2 3">
    <name type="scientific">Atractosteus spatula</name>
    <name type="common">Alligator gar</name>
    <name type="synonym">Lepisosteus spatula</name>
    <dbReference type="NCBI Taxonomy" id="7917"/>
    <lineage>
        <taxon>Eukaryota</taxon>
        <taxon>Metazoa</taxon>
        <taxon>Chordata</taxon>
        <taxon>Craniata</taxon>
        <taxon>Vertebrata</taxon>
        <taxon>Euteleostomi</taxon>
        <taxon>Actinopterygii</taxon>
        <taxon>Neopterygii</taxon>
        <taxon>Holostei</taxon>
        <taxon>Semionotiformes</taxon>
        <taxon>Lepisosteidae</taxon>
        <taxon>Atractosteus</taxon>
    </lineage>
</organism>
<dbReference type="EMBL" id="JAAWVO010004557">
    <property type="protein sequence ID" value="MBN3312242.1"/>
    <property type="molecule type" value="Genomic_DNA"/>
</dbReference>
<feature type="non-terminal residue" evidence="2">
    <location>
        <position position="1"/>
    </location>
</feature>
<gene>
    <name evidence="2" type="primary">Asah2_1</name>
    <name evidence="2" type="ORF">GTO95_0011340</name>
</gene>
<dbReference type="AlphaFoldDB" id="A0A8J7NF71"/>
<keyword evidence="1" id="KW-0472">Membrane</keyword>
<dbReference type="Proteomes" id="UP000736164">
    <property type="component" value="Unassembled WGS sequence"/>
</dbReference>
<reference evidence="2" key="1">
    <citation type="journal article" date="2021" name="Cell">
        <title>Tracing the genetic footprints of vertebrate landing in non-teleost ray-finned fishes.</title>
        <authorList>
            <person name="Bi X."/>
            <person name="Wang K."/>
            <person name="Yang L."/>
            <person name="Pan H."/>
            <person name="Jiang H."/>
            <person name="Wei Q."/>
            <person name="Fang M."/>
            <person name="Yu H."/>
            <person name="Zhu C."/>
            <person name="Cai Y."/>
            <person name="He Y."/>
            <person name="Gan X."/>
            <person name="Zeng H."/>
            <person name="Yu D."/>
            <person name="Zhu Y."/>
            <person name="Jiang H."/>
            <person name="Qiu Q."/>
            <person name="Yang H."/>
            <person name="Zhang Y.E."/>
            <person name="Wang W."/>
            <person name="Zhu M."/>
            <person name="He S."/>
            <person name="Zhang G."/>
        </authorList>
    </citation>
    <scope>NUCLEOTIDE SEQUENCE</scope>
    <source>
        <strain evidence="2">Allg_001</strain>
    </source>
</reference>
<evidence type="ECO:0000313" key="2">
    <source>
        <dbReference type="EMBL" id="MBN3312242.1"/>
    </source>
</evidence>
<evidence type="ECO:0000256" key="1">
    <source>
        <dbReference type="SAM" id="Phobius"/>
    </source>
</evidence>
<comment type="caution">
    <text evidence="2">The sequence shown here is derived from an EMBL/GenBank/DDBJ whole genome shotgun (WGS) entry which is preliminary data.</text>
</comment>
<protein>
    <submittedName>
        <fullName evidence="2">ASAH2 ceramidase</fullName>
    </submittedName>
</protein>
<keyword evidence="3" id="KW-1185">Reference proteome</keyword>
<name>A0A8J7NF71_ATRSP</name>
<keyword evidence="1" id="KW-0812">Transmembrane</keyword>
<accession>A0A8J7NF71</accession>
<keyword evidence="1" id="KW-1133">Transmembrane helix</keyword>
<sequence>MARKVERGVFSTLEVFFLVLFVLMTGVVAGLAVVMAVDWNREKSHGKLDPSQMPPKTSYLIGVGRADCTGPVADIPLVLYVCIASTTILSDGLQRIVILA</sequence>
<feature type="transmembrane region" description="Helical" evidence="1">
    <location>
        <begin position="15"/>
        <end position="37"/>
    </location>
</feature>
<proteinExistence type="predicted"/>
<evidence type="ECO:0000313" key="3">
    <source>
        <dbReference type="Proteomes" id="UP000736164"/>
    </source>
</evidence>
<feature type="non-terminal residue" evidence="2">
    <location>
        <position position="100"/>
    </location>
</feature>